<organism evidence="2">
    <name type="scientific">marine sediment metagenome</name>
    <dbReference type="NCBI Taxonomy" id="412755"/>
    <lineage>
        <taxon>unclassified sequences</taxon>
        <taxon>metagenomes</taxon>
        <taxon>ecological metagenomes</taxon>
    </lineage>
</organism>
<sequence length="37" mass="4147">HRKMPQGEKGVSEGGRTDVEGFSKEQAYHRGIEAARF</sequence>
<reference evidence="2" key="1">
    <citation type="journal article" date="2014" name="Front. Microbiol.">
        <title>High frequency of phylogenetically diverse reductive dehalogenase-homologous genes in deep subseafloor sedimentary metagenomes.</title>
        <authorList>
            <person name="Kawai M."/>
            <person name="Futagami T."/>
            <person name="Toyoda A."/>
            <person name="Takaki Y."/>
            <person name="Nishi S."/>
            <person name="Hori S."/>
            <person name="Arai W."/>
            <person name="Tsubouchi T."/>
            <person name="Morono Y."/>
            <person name="Uchiyama I."/>
            <person name="Ito T."/>
            <person name="Fujiyama A."/>
            <person name="Inagaki F."/>
            <person name="Takami H."/>
        </authorList>
    </citation>
    <scope>NUCLEOTIDE SEQUENCE</scope>
    <source>
        <strain evidence="2">Expedition CK06-06</strain>
    </source>
</reference>
<gene>
    <name evidence="2" type="ORF">S06H3_60089</name>
</gene>
<comment type="caution">
    <text evidence="2">The sequence shown here is derived from an EMBL/GenBank/DDBJ whole genome shotgun (WGS) entry which is preliminary data.</text>
</comment>
<evidence type="ECO:0000256" key="1">
    <source>
        <dbReference type="SAM" id="MobiDB-lite"/>
    </source>
</evidence>
<proteinExistence type="predicted"/>
<feature type="compositionally biased region" description="Basic and acidic residues" evidence="1">
    <location>
        <begin position="15"/>
        <end position="37"/>
    </location>
</feature>
<evidence type="ECO:0000313" key="2">
    <source>
        <dbReference type="EMBL" id="GAI54510.1"/>
    </source>
</evidence>
<dbReference type="AlphaFoldDB" id="X1QUE9"/>
<dbReference type="EMBL" id="BARV01039150">
    <property type="protein sequence ID" value="GAI54510.1"/>
    <property type="molecule type" value="Genomic_DNA"/>
</dbReference>
<feature type="non-terminal residue" evidence="2">
    <location>
        <position position="1"/>
    </location>
</feature>
<protein>
    <submittedName>
        <fullName evidence="2">Uncharacterized protein</fullName>
    </submittedName>
</protein>
<accession>X1QUE9</accession>
<name>X1QUE9_9ZZZZ</name>
<feature type="region of interest" description="Disordered" evidence="1">
    <location>
        <begin position="1"/>
        <end position="37"/>
    </location>
</feature>